<keyword evidence="3" id="KW-1185">Reference proteome</keyword>
<proteinExistence type="predicted"/>
<evidence type="ECO:0000313" key="3">
    <source>
        <dbReference type="Proteomes" id="UP000837803"/>
    </source>
</evidence>
<feature type="signal peptide" evidence="1">
    <location>
        <begin position="1"/>
        <end position="16"/>
    </location>
</feature>
<protein>
    <submittedName>
        <fullName evidence="2">Uncharacterized protein</fullName>
    </submittedName>
</protein>
<dbReference type="EMBL" id="CAKLPZ010000001">
    <property type="protein sequence ID" value="CAH1000228.1"/>
    <property type="molecule type" value="Genomic_DNA"/>
</dbReference>
<reference evidence="2" key="1">
    <citation type="submission" date="2021-12" db="EMBL/GenBank/DDBJ databases">
        <authorList>
            <person name="Rodrigo-Torres L."/>
            <person name="Arahal R. D."/>
            <person name="Lucena T."/>
        </authorList>
    </citation>
    <scope>NUCLEOTIDE SEQUENCE</scope>
    <source>
        <strain evidence="2">CECT 8419</strain>
    </source>
</reference>
<organism evidence="2 3">
    <name type="scientific">Neolewinella maritima</name>
    <dbReference type="NCBI Taxonomy" id="1383882"/>
    <lineage>
        <taxon>Bacteria</taxon>
        <taxon>Pseudomonadati</taxon>
        <taxon>Bacteroidota</taxon>
        <taxon>Saprospiria</taxon>
        <taxon>Saprospirales</taxon>
        <taxon>Lewinellaceae</taxon>
        <taxon>Neolewinella</taxon>
    </lineage>
</organism>
<evidence type="ECO:0000313" key="2">
    <source>
        <dbReference type="EMBL" id="CAH1000228.1"/>
    </source>
</evidence>
<comment type="caution">
    <text evidence="2">The sequence shown here is derived from an EMBL/GenBank/DDBJ whole genome shotgun (WGS) entry which is preliminary data.</text>
</comment>
<accession>A0ABM9AZV5</accession>
<feature type="chain" id="PRO_5045352978" evidence="1">
    <location>
        <begin position="17"/>
        <end position="216"/>
    </location>
</feature>
<name>A0ABM9AZV5_9BACT</name>
<keyword evidence="1" id="KW-0732">Signal</keyword>
<dbReference type="RefSeq" id="WP_238750282.1">
    <property type="nucleotide sequence ID" value="NZ_CAKLPZ010000001.1"/>
</dbReference>
<dbReference type="Proteomes" id="UP000837803">
    <property type="component" value="Unassembled WGS sequence"/>
</dbReference>
<gene>
    <name evidence="2" type="ORF">LEM8419_01377</name>
</gene>
<evidence type="ECO:0000256" key="1">
    <source>
        <dbReference type="SAM" id="SignalP"/>
    </source>
</evidence>
<sequence length="216" mass="24925">MTQTLFLLLLPVLLFAQDRVFTADLRFADGVYLDNDALLANTPDLSWDNIEGEMVQLPDDYRVQIDNFGYRAGTHDAPYAIVLDGLPYYFVREDAKRGYHEFAGLRTAGRYATLQYDTLVHSRQLMKAYNPATGQPFRQAFVERDRQRRLYRVLEVATGRRVPLDRPTVLRLIATEEDLVTALERAPVDDTARLLRALQLYNDRHPLYLSPPPRTH</sequence>